<dbReference type="Proteomes" id="UP000182498">
    <property type="component" value="Unassembled WGS sequence"/>
</dbReference>
<sequence length="334" mass="37235">MKLNPGQNTSFEILQTLDAYRASQRAVEETYRVDSGLATGTPYLVVRNDHTYGVAVPVRPEWLETYENTPQQAMLKLVSTSTFHRAGTDYLQVTLADEKLLRTFGDFVDNLFDALAAAENEDPGAVTLRLLAESQRLFHAAGTMVPSKEAQVGLLLELETLRTLYDSIGIDALHRWTGPDKERHDFELEDVSLECKATVSRENLTVTIHGAHQLDPMGDKPLVLLVRKYESTIDKGTSVPLLIREIAELPGIDSDELARKLAESGLSPEVLEKDAEFTRFFHVESHEFDVTADFPAVPVSSLSDRISRVAYTVDLRDPSSVTGYRSDLQILENN</sequence>
<dbReference type="AlphaFoldDB" id="A0A0X2NNH9"/>
<evidence type="ECO:0008006" key="3">
    <source>
        <dbReference type="Google" id="ProtNLM"/>
    </source>
</evidence>
<accession>A0A0X2NNH9</accession>
<dbReference type="RefSeq" id="WP_073884584.1">
    <property type="nucleotide sequence ID" value="NZ_JBQDVN010000025.1"/>
</dbReference>
<proteinExistence type="predicted"/>
<evidence type="ECO:0000313" key="2">
    <source>
        <dbReference type="Proteomes" id="UP000182498"/>
    </source>
</evidence>
<name>A0A0X2NNH9_9CORY</name>
<organism evidence="1 2">
    <name type="scientific">Corynebacterium variabile</name>
    <dbReference type="NCBI Taxonomy" id="1727"/>
    <lineage>
        <taxon>Bacteria</taxon>
        <taxon>Bacillati</taxon>
        <taxon>Actinomycetota</taxon>
        <taxon>Actinomycetes</taxon>
        <taxon>Mycobacteriales</taxon>
        <taxon>Corynebacteriaceae</taxon>
        <taxon>Corynebacterium</taxon>
    </lineage>
</organism>
<protein>
    <recommendedName>
        <fullName evidence="3">PD-(D/E)XK motif protein</fullName>
    </recommendedName>
</protein>
<dbReference type="Pfam" id="PF14390">
    <property type="entry name" value="DUF4420"/>
    <property type="match status" value="1"/>
</dbReference>
<reference evidence="2" key="1">
    <citation type="submission" date="2015-11" db="EMBL/GenBank/DDBJ databases">
        <authorList>
            <person name="Dugat-Bony E."/>
        </authorList>
    </citation>
    <scope>NUCLEOTIDE SEQUENCE [LARGE SCALE GENOMIC DNA]</scope>
    <source>
        <strain evidence="2">Mu292</strain>
    </source>
</reference>
<dbReference type="EMBL" id="FAUH01000017">
    <property type="protein sequence ID" value="CUU67035.1"/>
    <property type="molecule type" value="Genomic_DNA"/>
</dbReference>
<gene>
    <name evidence="1" type="ORF">CVAR292_02388</name>
</gene>
<keyword evidence="2" id="KW-1185">Reference proteome</keyword>
<evidence type="ECO:0000313" key="1">
    <source>
        <dbReference type="EMBL" id="CUU67035.1"/>
    </source>
</evidence>
<dbReference type="InterPro" id="IPR025534">
    <property type="entry name" value="DUF4420"/>
</dbReference>